<keyword evidence="4" id="KW-1185">Reference proteome</keyword>
<dbReference type="PANTHER" id="PTHR37285">
    <property type="entry name" value="SPORE WALL MATURATION PROTEIN DIT1"/>
    <property type="match status" value="1"/>
</dbReference>
<dbReference type="InterPro" id="IPR007817">
    <property type="entry name" value="Isocyanide_synthase_DIT1"/>
</dbReference>
<gene>
    <name evidence="3" type="ORF">VKT23_014709</name>
</gene>
<accession>A0ABR1J2W4</accession>
<dbReference type="InterPro" id="IPR003819">
    <property type="entry name" value="TauD/TfdA-like"/>
</dbReference>
<comment type="caution">
    <text evidence="3">The sequence shown here is derived from an EMBL/GenBank/DDBJ whole genome shotgun (WGS) entry which is preliminary data.</text>
</comment>
<dbReference type="Gene3D" id="3.60.130.10">
    <property type="entry name" value="Clavaminate synthase-like"/>
    <property type="match status" value="1"/>
</dbReference>
<dbReference type="Pfam" id="PF05141">
    <property type="entry name" value="DIT1_PvcA"/>
    <property type="match status" value="1"/>
</dbReference>
<dbReference type="EMBL" id="JBANRG010000046">
    <property type="protein sequence ID" value="KAK7445714.1"/>
    <property type="molecule type" value="Genomic_DNA"/>
</dbReference>
<sequence>MIDISTLFTPLPSEFKLGGDGKPLCASPASVIHRALRPWWFTLDQNDQASRLLYVISKFLYLEGKEDQFEISGRQYLHDQLSTLVNSQAKIELVFPAFPFKSPSDKKALGRYPDLGEEFLLRRLETLACSIEDEYIPGASIFIVSDGLVYGDILGQDDSTVYKYNAELRRICREQQLTHIHFVRVMDLFNSDPLDISSEETTLQEYLELMPKTRAQFLAHEVPSFELETGLQQDSGLIRTYRGYLKFLELDLDGSSLTKSPEGQPLSGKQQDRVRRQIAKKMLSRGARFSDLVQAKFPSAIRLSCHQHPNKGPKFALRLYPNAGMMATPWHNVLFERTDGSLEVTHLCSLKDYEYETVYKFGRPYYLREKTDAYTFGSNLDAHISFSRTYPFGLAITCSDSVAISFNELPMDKIRKLIKMHSCVVFRGFSTISREDMITKASEFGEILRWPAYGAIFEIKENPNWDVNSSLTSEAMPMHYDGVFKTKTTESGKIINDPPQFQFFQCIEATESEDGGQTLFSNTADILRNGVTSLQRDLLSSKTWTVYTPQNTVFGGDHFDLPLITRNEFTGNDVLRWHDPW</sequence>
<feature type="domain" description="TauD/TfdA-like" evidence="2">
    <location>
        <begin position="405"/>
        <end position="580"/>
    </location>
</feature>
<reference evidence="3 4" key="1">
    <citation type="submission" date="2024-01" db="EMBL/GenBank/DDBJ databases">
        <title>A draft genome for the cacao thread blight pathogen Marasmiellus scandens.</title>
        <authorList>
            <person name="Baruah I.K."/>
            <person name="Leung J."/>
            <person name="Bukari Y."/>
            <person name="Amoako-Attah I."/>
            <person name="Meinhardt L.W."/>
            <person name="Bailey B.A."/>
            <person name="Cohen S.P."/>
        </authorList>
    </citation>
    <scope>NUCLEOTIDE SEQUENCE [LARGE SCALE GENOMIC DNA]</scope>
    <source>
        <strain evidence="3 4">GH-19</strain>
    </source>
</reference>
<dbReference type="Proteomes" id="UP001498398">
    <property type="component" value="Unassembled WGS sequence"/>
</dbReference>
<dbReference type="SUPFAM" id="SSF51197">
    <property type="entry name" value="Clavaminate synthase-like"/>
    <property type="match status" value="1"/>
</dbReference>
<dbReference type="InterPro" id="IPR042098">
    <property type="entry name" value="TauD-like_sf"/>
</dbReference>
<name>A0ABR1J2W4_9AGAR</name>
<protein>
    <recommendedName>
        <fullName evidence="2">TauD/TfdA-like domain-containing protein</fullName>
    </recommendedName>
</protein>
<evidence type="ECO:0000313" key="3">
    <source>
        <dbReference type="EMBL" id="KAK7445714.1"/>
    </source>
</evidence>
<proteinExistence type="predicted"/>
<evidence type="ECO:0000259" key="2">
    <source>
        <dbReference type="Pfam" id="PF02668"/>
    </source>
</evidence>
<keyword evidence="1" id="KW-0560">Oxidoreductase</keyword>
<evidence type="ECO:0000313" key="4">
    <source>
        <dbReference type="Proteomes" id="UP001498398"/>
    </source>
</evidence>
<evidence type="ECO:0000256" key="1">
    <source>
        <dbReference type="ARBA" id="ARBA00023002"/>
    </source>
</evidence>
<dbReference type="Pfam" id="PF02668">
    <property type="entry name" value="TauD"/>
    <property type="match status" value="1"/>
</dbReference>
<organism evidence="3 4">
    <name type="scientific">Marasmiellus scandens</name>
    <dbReference type="NCBI Taxonomy" id="2682957"/>
    <lineage>
        <taxon>Eukaryota</taxon>
        <taxon>Fungi</taxon>
        <taxon>Dikarya</taxon>
        <taxon>Basidiomycota</taxon>
        <taxon>Agaricomycotina</taxon>
        <taxon>Agaricomycetes</taxon>
        <taxon>Agaricomycetidae</taxon>
        <taxon>Agaricales</taxon>
        <taxon>Marasmiineae</taxon>
        <taxon>Omphalotaceae</taxon>
        <taxon>Marasmiellus</taxon>
    </lineage>
</organism>
<dbReference type="PANTHER" id="PTHR37285:SF5">
    <property type="entry name" value="SPORE WALL MATURATION PROTEIN DIT1"/>
    <property type="match status" value="1"/>
</dbReference>